<accession>A0ACB8SN77</accession>
<dbReference type="Proteomes" id="UP000814140">
    <property type="component" value="Unassembled WGS sequence"/>
</dbReference>
<evidence type="ECO:0000313" key="2">
    <source>
        <dbReference type="Proteomes" id="UP000814140"/>
    </source>
</evidence>
<proteinExistence type="predicted"/>
<dbReference type="EMBL" id="MU277244">
    <property type="protein sequence ID" value="KAI0057657.1"/>
    <property type="molecule type" value="Genomic_DNA"/>
</dbReference>
<reference evidence="1" key="1">
    <citation type="submission" date="2021-03" db="EMBL/GenBank/DDBJ databases">
        <authorList>
            <consortium name="DOE Joint Genome Institute"/>
            <person name="Ahrendt S."/>
            <person name="Looney B.P."/>
            <person name="Miyauchi S."/>
            <person name="Morin E."/>
            <person name="Drula E."/>
            <person name="Courty P.E."/>
            <person name="Chicoki N."/>
            <person name="Fauchery L."/>
            <person name="Kohler A."/>
            <person name="Kuo A."/>
            <person name="Labutti K."/>
            <person name="Pangilinan J."/>
            <person name="Lipzen A."/>
            <person name="Riley R."/>
            <person name="Andreopoulos W."/>
            <person name="He G."/>
            <person name="Johnson J."/>
            <person name="Barry K.W."/>
            <person name="Grigoriev I.V."/>
            <person name="Nagy L."/>
            <person name="Hibbett D."/>
            <person name="Henrissat B."/>
            <person name="Matheny P.B."/>
            <person name="Labbe J."/>
            <person name="Martin F."/>
        </authorList>
    </citation>
    <scope>NUCLEOTIDE SEQUENCE</scope>
    <source>
        <strain evidence="1">HHB10654</strain>
    </source>
</reference>
<sequence>MAYPPAADVFYPPPFSSDAPSPSSDIPSSQPVPPVSDLSPHVHYHATGPQYFPYAPQELSAPVPATGDQQPASYGGIPAMQGTDFQHPALSTLQQMPTLDPSLIMHALQACDTVQAHEAARAESSHSGSTHHPVSAPAPANTFEESDEEEATGEEAIALSQALARLHPHVRAVLTQVFPCCGQSKDSRIKHLFSAVHLSKIPLMVRMWIPFWTCANFRCPRKGTRYYTRPDSARRHMKNCLCIKHAKDVPRPISLLRGTVHQWWLHDPAEKYLISQEKKRISKFRPKPKPKSAGLSNAKARASAVPHPAAATASPPTLSFALPPSQVAPVPTQPPPFYPDYRSASQPVYMPYSPSMQVAPQMHAASAPVTPAPLSPPLPPPAQKQNDISWDLYRDTHPFFVEQQDPPSSAYVPPPVQTNCTLQPLIEESSSTESYGVAQDEQEVDRLLDDEEGCICV</sequence>
<reference evidence="1" key="2">
    <citation type="journal article" date="2022" name="New Phytol.">
        <title>Evolutionary transition to the ectomycorrhizal habit in the genomes of a hyperdiverse lineage of mushroom-forming fungi.</title>
        <authorList>
            <person name="Looney B."/>
            <person name="Miyauchi S."/>
            <person name="Morin E."/>
            <person name="Drula E."/>
            <person name="Courty P.E."/>
            <person name="Kohler A."/>
            <person name="Kuo A."/>
            <person name="LaButti K."/>
            <person name="Pangilinan J."/>
            <person name="Lipzen A."/>
            <person name="Riley R."/>
            <person name="Andreopoulos W."/>
            <person name="He G."/>
            <person name="Johnson J."/>
            <person name="Nolan M."/>
            <person name="Tritt A."/>
            <person name="Barry K.W."/>
            <person name="Grigoriev I.V."/>
            <person name="Nagy L.G."/>
            <person name="Hibbett D."/>
            <person name="Henrissat B."/>
            <person name="Matheny P.B."/>
            <person name="Labbe J."/>
            <person name="Martin F.M."/>
        </authorList>
    </citation>
    <scope>NUCLEOTIDE SEQUENCE</scope>
    <source>
        <strain evidence="1">HHB10654</strain>
    </source>
</reference>
<evidence type="ECO:0000313" key="1">
    <source>
        <dbReference type="EMBL" id="KAI0057657.1"/>
    </source>
</evidence>
<comment type="caution">
    <text evidence="1">The sequence shown here is derived from an EMBL/GenBank/DDBJ whole genome shotgun (WGS) entry which is preliminary data.</text>
</comment>
<organism evidence="1 2">
    <name type="scientific">Artomyces pyxidatus</name>
    <dbReference type="NCBI Taxonomy" id="48021"/>
    <lineage>
        <taxon>Eukaryota</taxon>
        <taxon>Fungi</taxon>
        <taxon>Dikarya</taxon>
        <taxon>Basidiomycota</taxon>
        <taxon>Agaricomycotina</taxon>
        <taxon>Agaricomycetes</taxon>
        <taxon>Russulales</taxon>
        <taxon>Auriscalpiaceae</taxon>
        <taxon>Artomyces</taxon>
    </lineage>
</organism>
<gene>
    <name evidence="1" type="ORF">BV25DRAFT_1902593</name>
</gene>
<keyword evidence="2" id="KW-1185">Reference proteome</keyword>
<name>A0ACB8SN77_9AGAM</name>
<protein>
    <submittedName>
        <fullName evidence="1">Uncharacterized protein</fullName>
    </submittedName>
</protein>